<dbReference type="EC" id="4.2.2.-" evidence="4"/>
<feature type="compositionally biased region" description="Polar residues" evidence="6">
    <location>
        <begin position="25"/>
        <end position="36"/>
    </location>
</feature>
<dbReference type="Pfam" id="PF05036">
    <property type="entry name" value="SPOR"/>
    <property type="match status" value="1"/>
</dbReference>
<evidence type="ECO:0000313" key="9">
    <source>
        <dbReference type="Proteomes" id="UP000240010"/>
    </source>
</evidence>
<dbReference type="InterPro" id="IPR009009">
    <property type="entry name" value="RlpA-like_DPBB"/>
</dbReference>
<evidence type="ECO:0000256" key="5">
    <source>
        <dbReference type="RuleBase" id="RU003495"/>
    </source>
</evidence>
<dbReference type="GO" id="GO:0005886">
    <property type="term" value="C:plasma membrane"/>
    <property type="evidence" value="ECO:0007669"/>
    <property type="project" value="UniProtKB-SubCell"/>
</dbReference>
<comment type="subcellular location">
    <subcellularLocation>
        <location evidence="4">Cell membrane</location>
        <topology evidence="4">Lipid-anchor</topology>
    </subcellularLocation>
</comment>
<dbReference type="Gene3D" id="3.30.70.1070">
    <property type="entry name" value="Sporulation related repeat"/>
    <property type="match status" value="1"/>
</dbReference>
<dbReference type="CDD" id="cd22268">
    <property type="entry name" value="DPBB_RlpA-like"/>
    <property type="match status" value="1"/>
</dbReference>
<reference evidence="8 9" key="1">
    <citation type="submission" date="2018-02" db="EMBL/GenBank/DDBJ databases">
        <title>Subsurface microbial communities from deep shales in Ohio and West Virginia, USA.</title>
        <authorList>
            <person name="Wrighton K."/>
        </authorList>
    </citation>
    <scope>NUCLEOTIDE SEQUENCE [LARGE SCALE GENOMIC DNA]</scope>
    <source>
        <strain evidence="8 9">OWC-DMM</strain>
    </source>
</reference>
<feature type="compositionally biased region" description="Polar residues" evidence="6">
    <location>
        <begin position="44"/>
        <end position="53"/>
    </location>
</feature>
<sequence>MNKIIPLLLIFVLCSCTTEQVRTSDISSPTSVTTAPSRHHSRLNIGSSDTAPTSDEEENLLPRIVRYLKQGVASWYGPDFHGKKTASGEIYDMYAMTAAHKTLPISSYARVTNLENQRSVIVRINDRGPYHGNRVMDLSYAAAQKLDLEQAGTGAVEIKAIAPEQALAQLQNAAEQQDKSVYLQVGTFGNKNKALKLQNKIAAHQLPQPEILPSTHQGATLYKVQMGPIKSPESVHKLNIQLAKLGITATQFVTETDQKQISMIQ</sequence>
<keyword evidence="4" id="KW-0472">Membrane</keyword>
<comment type="function">
    <text evidence="4">Lytic transglycosylase with a strong preference for naked glycan strands that lack stem peptides.</text>
</comment>
<dbReference type="GO" id="GO:0071555">
    <property type="term" value="P:cell wall organization"/>
    <property type="evidence" value="ECO:0007669"/>
    <property type="project" value="UniProtKB-KW"/>
</dbReference>
<evidence type="ECO:0000256" key="6">
    <source>
        <dbReference type="SAM" id="MobiDB-lite"/>
    </source>
</evidence>
<dbReference type="InterPro" id="IPR036908">
    <property type="entry name" value="RlpA-like_sf"/>
</dbReference>
<keyword evidence="4 8" id="KW-0449">Lipoprotein</keyword>
<dbReference type="GO" id="GO:0042834">
    <property type="term" value="F:peptidoglycan binding"/>
    <property type="evidence" value="ECO:0007669"/>
    <property type="project" value="InterPro"/>
</dbReference>
<feature type="region of interest" description="Disordered" evidence="6">
    <location>
        <begin position="25"/>
        <end position="56"/>
    </location>
</feature>
<evidence type="ECO:0000313" key="8">
    <source>
        <dbReference type="EMBL" id="PPK77247.1"/>
    </source>
</evidence>
<dbReference type="HAMAP" id="MF_02071">
    <property type="entry name" value="RlpA"/>
    <property type="match status" value="1"/>
</dbReference>
<protein>
    <recommendedName>
        <fullName evidence="4">Endolytic peptidoglycan transglycosylase RlpA</fullName>
        <ecNumber evidence="4">4.2.2.-</ecNumber>
    </recommendedName>
</protein>
<feature type="domain" description="SPOR" evidence="7">
    <location>
        <begin position="175"/>
        <end position="256"/>
    </location>
</feature>
<keyword evidence="1" id="KW-0732">Signal</keyword>
<keyword evidence="2 4" id="KW-0456">Lyase</keyword>
<name>A0A2S6HIG7_9GAMM</name>
<comment type="similarity">
    <text evidence="4 5">Belongs to the RlpA family.</text>
</comment>
<proteinExistence type="inferred from homology"/>
<organism evidence="8 9">
    <name type="scientific">Methylobacter tundripaludum</name>
    <dbReference type="NCBI Taxonomy" id="173365"/>
    <lineage>
        <taxon>Bacteria</taxon>
        <taxon>Pseudomonadati</taxon>
        <taxon>Pseudomonadota</taxon>
        <taxon>Gammaproteobacteria</taxon>
        <taxon>Methylococcales</taxon>
        <taxon>Methylococcaceae</taxon>
        <taxon>Methylobacter</taxon>
    </lineage>
</organism>
<dbReference type="PANTHER" id="PTHR34183">
    <property type="entry name" value="ENDOLYTIC PEPTIDOGLYCAN TRANSGLYCOSYLASE RLPA"/>
    <property type="match status" value="1"/>
</dbReference>
<dbReference type="SUPFAM" id="SSF110997">
    <property type="entry name" value="Sporulation related repeat"/>
    <property type="match status" value="1"/>
</dbReference>
<dbReference type="InterPro" id="IPR007730">
    <property type="entry name" value="SPOR-like_dom"/>
</dbReference>
<gene>
    <name evidence="4" type="primary">rlpA</name>
    <name evidence="8" type="ORF">B0F87_102358</name>
</gene>
<dbReference type="RefSeq" id="WP_027148108.1">
    <property type="nucleotide sequence ID" value="NZ_PTIZ01000002.1"/>
</dbReference>
<dbReference type="Gene3D" id="2.40.40.10">
    <property type="entry name" value="RlpA-like domain"/>
    <property type="match status" value="1"/>
</dbReference>
<accession>A0A2S6HIG7</accession>
<evidence type="ECO:0000256" key="3">
    <source>
        <dbReference type="ARBA" id="ARBA00023316"/>
    </source>
</evidence>
<dbReference type="FunFam" id="2.40.40.10:FF:000003">
    <property type="entry name" value="Endolytic peptidoglycan transglycosylase RlpA"/>
    <property type="match status" value="1"/>
</dbReference>
<dbReference type="InterPro" id="IPR036680">
    <property type="entry name" value="SPOR-like_sf"/>
</dbReference>
<dbReference type="NCBIfam" id="TIGR00413">
    <property type="entry name" value="rlpA"/>
    <property type="match status" value="1"/>
</dbReference>
<comment type="caution">
    <text evidence="8">The sequence shown here is derived from an EMBL/GenBank/DDBJ whole genome shotgun (WGS) entry which is preliminary data.</text>
</comment>
<dbReference type="InterPro" id="IPR012997">
    <property type="entry name" value="RplA"/>
</dbReference>
<keyword evidence="4" id="KW-0564">Palmitate</keyword>
<evidence type="ECO:0000259" key="7">
    <source>
        <dbReference type="PROSITE" id="PS51724"/>
    </source>
</evidence>
<keyword evidence="3 4" id="KW-0961">Cell wall biogenesis/degradation</keyword>
<dbReference type="AlphaFoldDB" id="A0A2S6HIG7"/>
<dbReference type="GO" id="GO:0000270">
    <property type="term" value="P:peptidoglycan metabolic process"/>
    <property type="evidence" value="ECO:0007669"/>
    <property type="project" value="UniProtKB-UniRule"/>
</dbReference>
<evidence type="ECO:0000256" key="1">
    <source>
        <dbReference type="ARBA" id="ARBA00022729"/>
    </source>
</evidence>
<evidence type="ECO:0000256" key="2">
    <source>
        <dbReference type="ARBA" id="ARBA00023239"/>
    </source>
</evidence>
<dbReference type="GO" id="GO:0008932">
    <property type="term" value="F:lytic endotransglycosylase activity"/>
    <property type="evidence" value="ECO:0007669"/>
    <property type="project" value="UniProtKB-UniRule"/>
</dbReference>
<dbReference type="InterPro" id="IPR034718">
    <property type="entry name" value="RlpA"/>
</dbReference>
<dbReference type="Pfam" id="PF03330">
    <property type="entry name" value="DPBB_1"/>
    <property type="match status" value="1"/>
</dbReference>
<dbReference type="PROSITE" id="PS51724">
    <property type="entry name" value="SPOR"/>
    <property type="match status" value="1"/>
</dbReference>
<dbReference type="EMBL" id="PTIZ01000002">
    <property type="protein sequence ID" value="PPK77247.1"/>
    <property type="molecule type" value="Genomic_DNA"/>
</dbReference>
<dbReference type="Proteomes" id="UP000240010">
    <property type="component" value="Unassembled WGS sequence"/>
</dbReference>
<dbReference type="PANTHER" id="PTHR34183:SF1">
    <property type="entry name" value="ENDOLYTIC PEPTIDOGLYCAN TRANSGLYCOSYLASE RLPA"/>
    <property type="match status" value="1"/>
</dbReference>
<dbReference type="SUPFAM" id="SSF50685">
    <property type="entry name" value="Barwin-like endoglucanases"/>
    <property type="match status" value="1"/>
</dbReference>
<evidence type="ECO:0000256" key="4">
    <source>
        <dbReference type="HAMAP-Rule" id="MF_02071"/>
    </source>
</evidence>
<dbReference type="PROSITE" id="PS51257">
    <property type="entry name" value="PROKAR_LIPOPROTEIN"/>
    <property type="match status" value="1"/>
</dbReference>
<keyword evidence="4" id="KW-1003">Cell membrane</keyword>